<keyword evidence="3" id="KW-1185">Reference proteome</keyword>
<comment type="caution">
    <text evidence="2">The sequence shown here is derived from an EMBL/GenBank/DDBJ whole genome shotgun (WGS) entry which is preliminary data.</text>
</comment>
<evidence type="ECO:0000313" key="3">
    <source>
        <dbReference type="Proteomes" id="UP001165369"/>
    </source>
</evidence>
<name>A0ABT0T2Z1_9GAMM</name>
<dbReference type="InterPro" id="IPR025272">
    <property type="entry name" value="SocA_Panacea"/>
</dbReference>
<dbReference type="Proteomes" id="UP001165369">
    <property type="component" value="Unassembled WGS sequence"/>
</dbReference>
<sequence>MAITALQAAKLACSTSGWTLTNLQLQKILYIAHMLHTGRHGEPLVSDEAFEAWGYGPVLPVVYQHVSAFGDRPIKNVFHRVPDVSWGSPEHQIIVDAVERLSRMNPYRLVEITHEPVGAWHRNYFPGAKGIDIPQEDVVAEYKQRFPDAERAEQRV</sequence>
<evidence type="ECO:0000259" key="1">
    <source>
        <dbReference type="Pfam" id="PF13274"/>
    </source>
</evidence>
<gene>
    <name evidence="2" type="ORF">M8009_13170</name>
</gene>
<protein>
    <submittedName>
        <fullName evidence="2">Panacea domain-containing protein</fullName>
    </submittedName>
</protein>
<evidence type="ECO:0000313" key="2">
    <source>
        <dbReference type="EMBL" id="MCL7941238.1"/>
    </source>
</evidence>
<reference evidence="2" key="1">
    <citation type="submission" date="2022-05" db="EMBL/GenBank/DDBJ databases">
        <title>Halomonas geminus sp. nov. and Halomonas llamarensis sp. nov. isolated from high-altitude salars of the Atacama Desert.</title>
        <authorList>
            <person name="Hintersatz C."/>
            <person name="Rojas L.A."/>
            <person name="Wei T.-S."/>
            <person name="Kutschke S."/>
            <person name="Lehmann F."/>
            <person name="Jain R."/>
            <person name="Pollmann K."/>
        </authorList>
    </citation>
    <scope>NUCLEOTIDE SEQUENCE</scope>
    <source>
        <strain evidence="2">ATCH28</strain>
    </source>
</reference>
<accession>A0ABT0T2Z1</accession>
<dbReference type="RefSeq" id="WP_250061847.1">
    <property type="nucleotide sequence ID" value="NZ_JAMJPK010000005.1"/>
</dbReference>
<dbReference type="Pfam" id="PF13274">
    <property type="entry name" value="SocA_Panacea"/>
    <property type="match status" value="1"/>
</dbReference>
<dbReference type="EMBL" id="JAMJPK010000005">
    <property type="protein sequence ID" value="MCL7941238.1"/>
    <property type="molecule type" value="Genomic_DNA"/>
</dbReference>
<feature type="domain" description="Antitoxin SocA-like Panacea" evidence="1">
    <location>
        <begin position="25"/>
        <end position="121"/>
    </location>
</feature>
<proteinExistence type="predicted"/>
<organism evidence="2 3">
    <name type="scientific">Halomonas gemina</name>
    <dbReference type="NCBI Taxonomy" id="2945105"/>
    <lineage>
        <taxon>Bacteria</taxon>
        <taxon>Pseudomonadati</taxon>
        <taxon>Pseudomonadota</taxon>
        <taxon>Gammaproteobacteria</taxon>
        <taxon>Oceanospirillales</taxon>
        <taxon>Halomonadaceae</taxon>
        <taxon>Halomonas</taxon>
    </lineage>
</organism>